<proteinExistence type="predicted"/>
<protein>
    <recommendedName>
        <fullName evidence="3">histidine kinase</fullName>
        <ecNumber evidence="3">2.7.13.3</ecNumber>
    </recommendedName>
</protein>
<dbReference type="Gene3D" id="1.10.287.130">
    <property type="match status" value="1"/>
</dbReference>
<dbReference type="InterPro" id="IPR003661">
    <property type="entry name" value="HisK_dim/P_dom"/>
</dbReference>
<keyword evidence="8 15" id="KW-0812">Transmembrane</keyword>
<keyword evidence="5" id="KW-0997">Cell inner membrane</keyword>
<dbReference type="SUPFAM" id="SSF47384">
    <property type="entry name" value="Homodimeric domain of signal transducing histidine kinase"/>
    <property type="match status" value="1"/>
</dbReference>
<evidence type="ECO:0000259" key="17">
    <source>
        <dbReference type="PROSITE" id="PS50885"/>
    </source>
</evidence>
<dbReference type="EC" id="2.7.13.3" evidence="3"/>
<evidence type="ECO:0000256" key="6">
    <source>
        <dbReference type="ARBA" id="ARBA00022553"/>
    </source>
</evidence>
<evidence type="ECO:0000313" key="19">
    <source>
        <dbReference type="Proteomes" id="UP000249555"/>
    </source>
</evidence>
<dbReference type="Pfam" id="PF02518">
    <property type="entry name" value="HATPase_c"/>
    <property type="match status" value="1"/>
</dbReference>
<dbReference type="GO" id="GO:0005886">
    <property type="term" value="C:plasma membrane"/>
    <property type="evidence" value="ECO:0007669"/>
    <property type="project" value="UniProtKB-SubCell"/>
</dbReference>
<evidence type="ECO:0000313" key="18">
    <source>
        <dbReference type="EMBL" id="PZO75927.1"/>
    </source>
</evidence>
<evidence type="ECO:0000256" key="15">
    <source>
        <dbReference type="SAM" id="Phobius"/>
    </source>
</evidence>
<dbReference type="Proteomes" id="UP000249555">
    <property type="component" value="Unassembled WGS sequence"/>
</dbReference>
<feature type="domain" description="HAMP" evidence="17">
    <location>
        <begin position="198"/>
        <end position="250"/>
    </location>
</feature>
<gene>
    <name evidence="18" type="ORF">DI640_03890</name>
</gene>
<keyword evidence="10" id="KW-0418">Kinase</keyword>
<dbReference type="InterPro" id="IPR004358">
    <property type="entry name" value="Sig_transdc_His_kin-like_C"/>
</dbReference>
<evidence type="ECO:0000256" key="11">
    <source>
        <dbReference type="ARBA" id="ARBA00022840"/>
    </source>
</evidence>
<comment type="subcellular location">
    <subcellularLocation>
        <location evidence="2">Cell inner membrane</location>
        <topology evidence="2">Multi-pass membrane protein</topology>
    </subcellularLocation>
</comment>
<dbReference type="AlphaFoldDB" id="A0A2W4Z376"/>
<accession>A0A2W4Z376</accession>
<dbReference type="SUPFAM" id="SSF55874">
    <property type="entry name" value="ATPase domain of HSP90 chaperone/DNA topoisomerase II/histidine kinase"/>
    <property type="match status" value="1"/>
</dbReference>
<dbReference type="Pfam" id="PF00672">
    <property type="entry name" value="HAMP"/>
    <property type="match status" value="1"/>
</dbReference>
<evidence type="ECO:0000256" key="14">
    <source>
        <dbReference type="ARBA" id="ARBA00023136"/>
    </source>
</evidence>
<dbReference type="CDD" id="cd00075">
    <property type="entry name" value="HATPase"/>
    <property type="match status" value="1"/>
</dbReference>
<evidence type="ECO:0000256" key="3">
    <source>
        <dbReference type="ARBA" id="ARBA00012438"/>
    </source>
</evidence>
<evidence type="ECO:0000256" key="1">
    <source>
        <dbReference type="ARBA" id="ARBA00000085"/>
    </source>
</evidence>
<evidence type="ECO:0000256" key="4">
    <source>
        <dbReference type="ARBA" id="ARBA00022475"/>
    </source>
</evidence>
<evidence type="ECO:0000256" key="12">
    <source>
        <dbReference type="ARBA" id="ARBA00022989"/>
    </source>
</evidence>
<dbReference type="Gene3D" id="3.30.565.10">
    <property type="entry name" value="Histidine kinase-like ATPase, C-terminal domain"/>
    <property type="match status" value="1"/>
</dbReference>
<reference evidence="18 19" key="1">
    <citation type="submission" date="2017-08" db="EMBL/GenBank/DDBJ databases">
        <title>Infants hospitalized years apart are colonized by the same room-sourced microbial strains.</title>
        <authorList>
            <person name="Brooks B."/>
            <person name="Olm M.R."/>
            <person name="Firek B.A."/>
            <person name="Baker R."/>
            <person name="Thomas B.C."/>
            <person name="Morowitz M.J."/>
            <person name="Banfield J.F."/>
        </authorList>
    </citation>
    <scope>NUCLEOTIDE SEQUENCE [LARGE SCALE GENOMIC DNA]</scope>
    <source>
        <strain evidence="18">S2_018_000_R3_119</strain>
    </source>
</reference>
<evidence type="ECO:0000256" key="8">
    <source>
        <dbReference type="ARBA" id="ARBA00022692"/>
    </source>
</evidence>
<evidence type="ECO:0000259" key="16">
    <source>
        <dbReference type="PROSITE" id="PS50109"/>
    </source>
</evidence>
<dbReference type="PANTHER" id="PTHR44936">
    <property type="entry name" value="SENSOR PROTEIN CREC"/>
    <property type="match status" value="1"/>
</dbReference>
<evidence type="ECO:0000256" key="7">
    <source>
        <dbReference type="ARBA" id="ARBA00022679"/>
    </source>
</evidence>
<dbReference type="GO" id="GO:0005524">
    <property type="term" value="F:ATP binding"/>
    <property type="evidence" value="ECO:0007669"/>
    <property type="project" value="UniProtKB-KW"/>
</dbReference>
<organism evidence="18 19">
    <name type="scientific">Sphingomonas taxi</name>
    <dbReference type="NCBI Taxonomy" id="1549858"/>
    <lineage>
        <taxon>Bacteria</taxon>
        <taxon>Pseudomonadati</taxon>
        <taxon>Pseudomonadota</taxon>
        <taxon>Alphaproteobacteria</taxon>
        <taxon>Sphingomonadales</taxon>
        <taxon>Sphingomonadaceae</taxon>
        <taxon>Sphingomonas</taxon>
    </lineage>
</organism>
<dbReference type="PROSITE" id="PS50885">
    <property type="entry name" value="HAMP"/>
    <property type="match status" value="1"/>
</dbReference>
<dbReference type="InterPro" id="IPR050980">
    <property type="entry name" value="2C_sensor_his_kinase"/>
</dbReference>
<keyword evidence="13" id="KW-0902">Two-component regulatory system</keyword>
<name>A0A2W4Z376_9SPHN</name>
<dbReference type="InterPro" id="IPR036890">
    <property type="entry name" value="HATPase_C_sf"/>
</dbReference>
<dbReference type="InterPro" id="IPR005467">
    <property type="entry name" value="His_kinase_dom"/>
</dbReference>
<dbReference type="SMART" id="SM00387">
    <property type="entry name" value="HATPase_c"/>
    <property type="match status" value="1"/>
</dbReference>
<feature type="transmembrane region" description="Helical" evidence="15">
    <location>
        <begin position="20"/>
        <end position="38"/>
    </location>
</feature>
<evidence type="ECO:0000256" key="2">
    <source>
        <dbReference type="ARBA" id="ARBA00004429"/>
    </source>
</evidence>
<keyword evidence="11" id="KW-0067">ATP-binding</keyword>
<comment type="catalytic activity">
    <reaction evidence="1">
        <text>ATP + protein L-histidine = ADP + protein N-phospho-L-histidine.</text>
        <dbReference type="EC" id="2.7.13.3"/>
    </reaction>
</comment>
<keyword evidence="4" id="KW-1003">Cell membrane</keyword>
<dbReference type="EMBL" id="QFMX01000003">
    <property type="protein sequence ID" value="PZO75927.1"/>
    <property type="molecule type" value="Genomic_DNA"/>
</dbReference>
<comment type="caution">
    <text evidence="18">The sequence shown here is derived from an EMBL/GenBank/DDBJ whole genome shotgun (WGS) entry which is preliminary data.</text>
</comment>
<dbReference type="CDD" id="cd00082">
    <property type="entry name" value="HisKA"/>
    <property type="match status" value="1"/>
</dbReference>
<dbReference type="SMART" id="SM00388">
    <property type="entry name" value="HisKA"/>
    <property type="match status" value="1"/>
</dbReference>
<dbReference type="PRINTS" id="PR00344">
    <property type="entry name" value="BCTRLSENSOR"/>
</dbReference>
<dbReference type="InterPro" id="IPR003660">
    <property type="entry name" value="HAMP_dom"/>
</dbReference>
<feature type="domain" description="Histidine kinase" evidence="16">
    <location>
        <begin position="258"/>
        <end position="455"/>
    </location>
</feature>
<sequence length="455" mass="48743">MTPWLARGVRFFGTLTGRMALTLATGVVIALVASILIAERGRQAEYDRGREERVVASALDVIKRLNHAPDGMIANLRDGRLIGAQLLQGASIPTATPDDEMTRKLAMRATPTSRPTIARVPGMACLGGDPFWTRPRAAGFDAPLAPDCWLLAVRVQGRPVAIALALPHLPAPPSWTTDWRFLLLVFTAAFILSLIVARVATAPLRRLSAAAEAFARSIDAEPVTERGPSDVRAALATFNLMQERVRAGLRERTRILAAISHDLQTPLTRLRLRLEQVEDEALRERLVADLSATLSMVKRGLDLARSGESGEDWSSVDIDSLLSSLADDAAEFGHAVCFTQGCGSLVRARPDSLNRCLSNLIDNAIKYGGNAEIAARRAGKVVIITVRDHGPGMTEPMLAHAFDPFVRADTSRSSADGTGIGLTIARAQAAATGAILSLDNHPDGGLEATLTVPRS</sequence>
<evidence type="ECO:0000256" key="10">
    <source>
        <dbReference type="ARBA" id="ARBA00022777"/>
    </source>
</evidence>
<dbReference type="PROSITE" id="PS50109">
    <property type="entry name" value="HIS_KIN"/>
    <property type="match status" value="1"/>
</dbReference>
<dbReference type="GO" id="GO:0000155">
    <property type="term" value="F:phosphorelay sensor kinase activity"/>
    <property type="evidence" value="ECO:0007669"/>
    <property type="project" value="InterPro"/>
</dbReference>
<dbReference type="SMART" id="SM00304">
    <property type="entry name" value="HAMP"/>
    <property type="match status" value="1"/>
</dbReference>
<evidence type="ECO:0000256" key="13">
    <source>
        <dbReference type="ARBA" id="ARBA00023012"/>
    </source>
</evidence>
<keyword evidence="7" id="KW-0808">Transferase</keyword>
<keyword evidence="12 15" id="KW-1133">Transmembrane helix</keyword>
<dbReference type="InterPro" id="IPR036097">
    <property type="entry name" value="HisK_dim/P_sf"/>
</dbReference>
<feature type="transmembrane region" description="Helical" evidence="15">
    <location>
        <begin position="181"/>
        <end position="200"/>
    </location>
</feature>
<keyword evidence="6" id="KW-0597">Phosphoprotein</keyword>
<keyword evidence="14 15" id="KW-0472">Membrane</keyword>
<keyword evidence="9" id="KW-0547">Nucleotide-binding</keyword>
<dbReference type="PANTHER" id="PTHR44936:SF5">
    <property type="entry name" value="SENSOR HISTIDINE KINASE ENVZ"/>
    <property type="match status" value="1"/>
</dbReference>
<evidence type="ECO:0000256" key="9">
    <source>
        <dbReference type="ARBA" id="ARBA00022741"/>
    </source>
</evidence>
<evidence type="ECO:0000256" key="5">
    <source>
        <dbReference type="ARBA" id="ARBA00022519"/>
    </source>
</evidence>
<dbReference type="InterPro" id="IPR003594">
    <property type="entry name" value="HATPase_dom"/>
</dbReference>